<dbReference type="AlphaFoldDB" id="A0A0D9XVN7"/>
<evidence type="ECO:0000313" key="2">
    <source>
        <dbReference type="Proteomes" id="UP000032180"/>
    </source>
</evidence>
<dbReference type="EnsemblPlants" id="LPERR11G20190.1">
    <property type="protein sequence ID" value="LPERR11G20190.1"/>
    <property type="gene ID" value="LPERR11G20190"/>
</dbReference>
<evidence type="ECO:0008006" key="3">
    <source>
        <dbReference type="Google" id="ProtNLM"/>
    </source>
</evidence>
<dbReference type="PANTHER" id="PTHR34145:SF48">
    <property type="entry name" value="OS01G0553400 PROTEIN"/>
    <property type="match status" value="1"/>
</dbReference>
<dbReference type="Gramene" id="LPERR11G20190.1">
    <property type="protein sequence ID" value="LPERR11G20190.1"/>
    <property type="gene ID" value="LPERR11G20190"/>
</dbReference>
<proteinExistence type="predicted"/>
<dbReference type="PANTHER" id="PTHR34145">
    <property type="entry name" value="OS02G0105600 PROTEIN"/>
    <property type="match status" value="1"/>
</dbReference>
<reference evidence="1 2" key="1">
    <citation type="submission" date="2012-08" db="EMBL/GenBank/DDBJ databases">
        <title>Oryza genome evolution.</title>
        <authorList>
            <person name="Wing R.A."/>
        </authorList>
    </citation>
    <scope>NUCLEOTIDE SEQUENCE</scope>
</reference>
<reference evidence="1" key="3">
    <citation type="submission" date="2015-04" db="UniProtKB">
        <authorList>
            <consortium name="EnsemblPlants"/>
        </authorList>
    </citation>
    <scope>IDENTIFICATION</scope>
</reference>
<dbReference type="STRING" id="77586.A0A0D9XVN7"/>
<reference evidence="2" key="2">
    <citation type="submission" date="2013-12" db="EMBL/GenBank/DDBJ databases">
        <authorList>
            <person name="Yu Y."/>
            <person name="Lee S."/>
            <person name="de Baynast K."/>
            <person name="Wissotski M."/>
            <person name="Liu L."/>
            <person name="Talag J."/>
            <person name="Goicoechea J."/>
            <person name="Angelova A."/>
            <person name="Jetty R."/>
            <person name="Kudrna D."/>
            <person name="Golser W."/>
            <person name="Rivera L."/>
            <person name="Zhang J."/>
            <person name="Wing R."/>
        </authorList>
    </citation>
    <scope>NUCLEOTIDE SEQUENCE</scope>
</reference>
<dbReference type="HOGENOM" id="CLU_1083208_0_0_1"/>
<name>A0A0D9XVN7_9ORYZ</name>
<keyword evidence="2" id="KW-1185">Reference proteome</keyword>
<accession>A0A0D9XVN7</accession>
<dbReference type="Proteomes" id="UP000032180">
    <property type="component" value="Chromosome 11"/>
</dbReference>
<sequence length="257" mass="28954">MGYTPDRFIKHVNHALQRHRLLVVDRFEVRFALQKQHAEHVDRWVDFASASRIKHFVLDLSPAVRTNRQSEGHKYEFLVNLLNGQNGSPIVSLRLGLVCLKLPSDFLGFTDLKKLELHLANISLKGGSSKMDYIVNELTCSLAHVGGLLIKFSTFNTEATGFTKNQSQFTCLRHLVLKLIINGESENDISVLRLTYIVEASPQLEYFELHMDSDNSGPSTLSINNCICPVVHHHLRRVHMTGLIGLAGQLELASTLF</sequence>
<protein>
    <recommendedName>
        <fullName evidence="3">FBD domain-containing protein</fullName>
    </recommendedName>
</protein>
<organism evidence="1 2">
    <name type="scientific">Leersia perrieri</name>
    <dbReference type="NCBI Taxonomy" id="77586"/>
    <lineage>
        <taxon>Eukaryota</taxon>
        <taxon>Viridiplantae</taxon>
        <taxon>Streptophyta</taxon>
        <taxon>Embryophyta</taxon>
        <taxon>Tracheophyta</taxon>
        <taxon>Spermatophyta</taxon>
        <taxon>Magnoliopsida</taxon>
        <taxon>Liliopsida</taxon>
        <taxon>Poales</taxon>
        <taxon>Poaceae</taxon>
        <taxon>BOP clade</taxon>
        <taxon>Oryzoideae</taxon>
        <taxon>Oryzeae</taxon>
        <taxon>Oryzinae</taxon>
        <taxon>Leersia</taxon>
    </lineage>
</organism>
<dbReference type="InterPro" id="IPR053772">
    <property type="entry name" value="At1g61320/At1g61330-like"/>
</dbReference>
<evidence type="ECO:0000313" key="1">
    <source>
        <dbReference type="EnsemblPlants" id="LPERR11G20190.1"/>
    </source>
</evidence>